<keyword evidence="4" id="KW-0843">Virulence</keyword>
<dbReference type="Pfam" id="PF12697">
    <property type="entry name" value="Abhydrolase_6"/>
    <property type="match status" value="1"/>
</dbReference>
<comment type="subcellular location">
    <subcellularLocation>
        <location evidence="1">Peroxisome</location>
    </subcellularLocation>
</comment>
<evidence type="ECO:0000256" key="4">
    <source>
        <dbReference type="ARBA" id="ARBA00023026"/>
    </source>
</evidence>
<sequence>MVLVTQFTTVYATDFVQATITPSVSSTSTLTTTTATSSSAALRSNVLQSTISTSSMVVPSQTLLPASSETAIPVAPEPKFNDTFAYVSLAAIITLAVLQIAMVTYLVYLRFKGECLHCHDLQQQLRKWKSGELKPITPQMVWRRDALNKVASASNPSSNLDVELGFVAHEMSRAPTPIQFEIDNKPTLFQKARAKVSRKDKSSIHMPDPLPDDGVDRFFTVNPDAPINNPEPSRRTTALLPQTTYNAGNLYATRNSPYPTSSIYSQDIDPVRTDGNGSRVFSDIWTPDIANMRGPPRKESYDSNLHAGHATTNHDPHDARHKERTIPTTPATLESREYKEAELALKRASATDSEKDGLRPSELEDIQEDFSPGLTRALANKQMLYLHNFTFFPGKWLVQPERAGFLKNQVVPFRITSKDGERLFAWLIAPLGVYARDADAFIQEKTGTDVEHTLAWRLLRDDPEARLLIYFHGNSATLAQERRTIEYRSYSAGASEKMFVLAFDYRGFGISTGDPSESGLLNDAEAVIDWALNTCLIPPERIVLLGHSLGTAVVSGIAHRYATNLGIEFAGLILCAAFTNAGNAFSSYSIGGIVPVLAPVKVFPAFQAWFARRMVDTWRSDDRLATMARKSIKAHNIVGLSQKFSDVQISSDPSVPILMTWPGTCSRFKLVLVHAESDQTMPWHETESLFQSTLRAAKDASPNEDNLKSLEVVDLGEAGRQEVWQSNSRSISKTIAKHGGTYSS</sequence>
<feature type="domain" description="AB hydrolase-1" evidence="8">
    <location>
        <begin position="496"/>
        <end position="684"/>
    </location>
</feature>
<keyword evidence="10" id="KW-1185">Reference proteome</keyword>
<evidence type="ECO:0000256" key="6">
    <source>
        <dbReference type="SAM" id="MobiDB-lite"/>
    </source>
</evidence>
<keyword evidence="9" id="KW-0813">Transport</keyword>
<dbReference type="Proteomes" id="UP000596902">
    <property type="component" value="Unassembled WGS sequence"/>
</dbReference>
<dbReference type="PANTHER" id="PTHR12277">
    <property type="entry name" value="ALPHA/BETA HYDROLASE DOMAIN-CONTAINING PROTEIN"/>
    <property type="match status" value="1"/>
</dbReference>
<dbReference type="RefSeq" id="XP_038789069.1">
    <property type="nucleotide sequence ID" value="XM_038927791.1"/>
</dbReference>
<organism evidence="9 10">
    <name type="scientific">Alternaria burnsii</name>
    <dbReference type="NCBI Taxonomy" id="1187904"/>
    <lineage>
        <taxon>Eukaryota</taxon>
        <taxon>Fungi</taxon>
        <taxon>Dikarya</taxon>
        <taxon>Ascomycota</taxon>
        <taxon>Pezizomycotina</taxon>
        <taxon>Dothideomycetes</taxon>
        <taxon>Pleosporomycetidae</taxon>
        <taxon>Pleosporales</taxon>
        <taxon>Pleosporineae</taxon>
        <taxon>Pleosporaceae</taxon>
        <taxon>Alternaria</taxon>
        <taxon>Alternaria sect. Alternaria</taxon>
    </lineage>
</organism>
<dbReference type="InterPro" id="IPR000073">
    <property type="entry name" value="AB_hydrolase_1"/>
</dbReference>
<evidence type="ECO:0000256" key="3">
    <source>
        <dbReference type="ARBA" id="ARBA00005668"/>
    </source>
</evidence>
<evidence type="ECO:0000313" key="9">
    <source>
        <dbReference type="EMBL" id="KAF7678996.1"/>
    </source>
</evidence>
<comment type="similarity">
    <text evidence="3">Belongs to the AB hydrolase superfamily. AKT2 hydrolase family.</text>
</comment>
<dbReference type="PANTHER" id="PTHR12277:SF81">
    <property type="entry name" value="PROTEIN ABHD13"/>
    <property type="match status" value="1"/>
</dbReference>
<keyword evidence="9" id="KW-0762">Sugar transport</keyword>
<keyword evidence="7" id="KW-1133">Transmembrane helix</keyword>
<comment type="pathway">
    <text evidence="2">Mycotoxin biosynthesis.</text>
</comment>
<dbReference type="InterPro" id="IPR029058">
    <property type="entry name" value="AB_hydrolase_fold"/>
</dbReference>
<name>A0A8H7B7H8_9PLEO</name>
<keyword evidence="7" id="KW-0472">Membrane</keyword>
<keyword evidence="7" id="KW-0812">Transmembrane</keyword>
<dbReference type="GeneID" id="62200969"/>
<feature type="region of interest" description="Disordered" evidence="6">
    <location>
        <begin position="290"/>
        <end position="334"/>
    </location>
</feature>
<gene>
    <name evidence="9" type="ORF">GT037_002744</name>
</gene>
<comment type="caution">
    <text evidence="9">The sequence shown here is derived from an EMBL/GenBank/DDBJ whole genome shotgun (WGS) entry which is preliminary data.</text>
</comment>
<evidence type="ECO:0000256" key="2">
    <source>
        <dbReference type="ARBA" id="ARBA00004685"/>
    </source>
</evidence>
<dbReference type="AlphaFoldDB" id="A0A8H7B7H8"/>
<reference evidence="9" key="2">
    <citation type="submission" date="2020-08" db="EMBL/GenBank/DDBJ databases">
        <title>Draft Genome Sequence of Cumin Blight Pathogen Alternaria burnsii.</title>
        <authorList>
            <person name="Feng Z."/>
        </authorList>
    </citation>
    <scope>NUCLEOTIDE SEQUENCE</scope>
    <source>
        <strain evidence="9">CBS107.38</strain>
    </source>
</reference>
<reference evidence="9" key="1">
    <citation type="submission" date="2020-01" db="EMBL/GenBank/DDBJ databases">
        <authorList>
            <person name="Feng Z.H.Z."/>
        </authorList>
    </citation>
    <scope>NUCLEOTIDE SEQUENCE</scope>
    <source>
        <strain evidence="9">CBS107.38</strain>
    </source>
</reference>
<feature type="transmembrane region" description="Helical" evidence="7">
    <location>
        <begin position="84"/>
        <end position="108"/>
    </location>
</feature>
<protein>
    <submittedName>
        <fullName evidence="9">Sugar transporter stl1</fullName>
    </submittedName>
</protein>
<dbReference type="GO" id="GO:0005777">
    <property type="term" value="C:peroxisome"/>
    <property type="evidence" value="ECO:0007669"/>
    <property type="project" value="UniProtKB-SubCell"/>
</dbReference>
<evidence type="ECO:0000256" key="7">
    <source>
        <dbReference type="SAM" id="Phobius"/>
    </source>
</evidence>
<dbReference type="EMBL" id="JAAABM010000003">
    <property type="protein sequence ID" value="KAF7678996.1"/>
    <property type="molecule type" value="Genomic_DNA"/>
</dbReference>
<dbReference type="Gene3D" id="3.40.50.1820">
    <property type="entry name" value="alpha/beta hydrolase"/>
    <property type="match status" value="1"/>
</dbReference>
<keyword evidence="5" id="KW-0576">Peroxisome</keyword>
<dbReference type="SUPFAM" id="SSF53474">
    <property type="entry name" value="alpha/beta-Hydrolases"/>
    <property type="match status" value="1"/>
</dbReference>
<feature type="compositionally biased region" description="Basic and acidic residues" evidence="6">
    <location>
        <begin position="312"/>
        <end position="325"/>
    </location>
</feature>
<accession>A0A8H7B7H8</accession>
<evidence type="ECO:0000259" key="8">
    <source>
        <dbReference type="Pfam" id="PF12697"/>
    </source>
</evidence>
<evidence type="ECO:0000256" key="1">
    <source>
        <dbReference type="ARBA" id="ARBA00004275"/>
    </source>
</evidence>
<proteinExistence type="inferred from homology"/>
<evidence type="ECO:0000313" key="10">
    <source>
        <dbReference type="Proteomes" id="UP000596902"/>
    </source>
</evidence>
<evidence type="ECO:0000256" key="5">
    <source>
        <dbReference type="ARBA" id="ARBA00023140"/>
    </source>
</evidence>